<reference evidence="4 5" key="1">
    <citation type="submission" date="2020-08" db="EMBL/GenBank/DDBJ databases">
        <title>Plant Genome Project.</title>
        <authorList>
            <person name="Zhang R.-G."/>
        </authorList>
    </citation>
    <scope>NUCLEOTIDE SEQUENCE [LARGE SCALE GENOMIC DNA]</scope>
    <source>
        <tissue evidence="4">Rhizome</tissue>
    </source>
</reference>
<dbReference type="Proteomes" id="UP000734854">
    <property type="component" value="Unassembled WGS sequence"/>
</dbReference>
<accession>A0A8J5IE05</accession>
<dbReference type="Pfam" id="PF00010">
    <property type="entry name" value="HLH"/>
    <property type="match status" value="1"/>
</dbReference>
<dbReference type="InterPro" id="IPR044658">
    <property type="entry name" value="bHLH92/bHLH041-like"/>
</dbReference>
<evidence type="ECO:0000259" key="3">
    <source>
        <dbReference type="PROSITE" id="PS50888"/>
    </source>
</evidence>
<keyword evidence="5" id="KW-1185">Reference proteome</keyword>
<evidence type="ECO:0000313" key="4">
    <source>
        <dbReference type="EMBL" id="KAG6532414.1"/>
    </source>
</evidence>
<comment type="caution">
    <text evidence="4">The sequence shown here is derived from an EMBL/GenBank/DDBJ whole genome shotgun (WGS) entry which is preliminary data.</text>
</comment>
<organism evidence="4 5">
    <name type="scientific">Zingiber officinale</name>
    <name type="common">Ginger</name>
    <name type="synonym">Amomum zingiber</name>
    <dbReference type="NCBI Taxonomy" id="94328"/>
    <lineage>
        <taxon>Eukaryota</taxon>
        <taxon>Viridiplantae</taxon>
        <taxon>Streptophyta</taxon>
        <taxon>Embryophyta</taxon>
        <taxon>Tracheophyta</taxon>
        <taxon>Spermatophyta</taxon>
        <taxon>Magnoliopsida</taxon>
        <taxon>Liliopsida</taxon>
        <taxon>Zingiberales</taxon>
        <taxon>Zingiberaceae</taxon>
        <taxon>Zingiber</taxon>
    </lineage>
</organism>
<keyword evidence="1" id="KW-0805">Transcription regulation</keyword>
<dbReference type="SMART" id="SM00353">
    <property type="entry name" value="HLH"/>
    <property type="match status" value="1"/>
</dbReference>
<dbReference type="GO" id="GO:0046983">
    <property type="term" value="F:protein dimerization activity"/>
    <property type="evidence" value="ECO:0007669"/>
    <property type="project" value="InterPro"/>
</dbReference>
<dbReference type="AlphaFoldDB" id="A0A8J5IE05"/>
<keyword evidence="2" id="KW-0804">Transcription</keyword>
<dbReference type="PANTHER" id="PTHR46665:SF6">
    <property type="entry name" value="TRANSCRIPTION FACTOR BHLH92"/>
    <property type="match status" value="1"/>
</dbReference>
<dbReference type="PANTHER" id="PTHR46665">
    <property type="entry name" value="TRANSCRIPTION FACTOR BHLH041-RELATED-RELATED"/>
    <property type="match status" value="1"/>
</dbReference>
<evidence type="ECO:0000256" key="2">
    <source>
        <dbReference type="ARBA" id="ARBA00023163"/>
    </source>
</evidence>
<evidence type="ECO:0000313" key="5">
    <source>
        <dbReference type="Proteomes" id="UP000734854"/>
    </source>
</evidence>
<dbReference type="EMBL" id="JACMSC010000002">
    <property type="protein sequence ID" value="KAG6532414.1"/>
    <property type="molecule type" value="Genomic_DNA"/>
</dbReference>
<name>A0A8J5IE05_ZINOF</name>
<dbReference type="InterPro" id="IPR011598">
    <property type="entry name" value="bHLH_dom"/>
</dbReference>
<sequence length="356" mass="39161">MDDDGDPNGKRPFPFHEEDEHLEILSWALSPASEAVRDALILLESAPALTPSPPSAYAEYRGCSVGEKVGAGLDNASLFPPARRHDAFVLLESAPVATLPSSSAFAANRGCTPGGNVGDGANENFHGSSIQFWALTTPPPAQHDAFFSVPALPSSAFFQYIRCSPAEKTGSCGAGNIHRRFIQFWQSMAAESWRRVAAKESMSEGNGGGGPGFQHMMRERQRRERMSQSYAELHSLLPRGSKGDKISIVRSVTDYLIELRWERERLWRRSRELELMNRGKAEEEGKKIKMEVKSASPFGNVISALRVLKRKGVEASAIRTEFSGEKLTVELLVETEEGRTEAEAVLKAALDEIEEN</sequence>
<gene>
    <name evidence="4" type="ORF">ZIOFF_006257</name>
</gene>
<dbReference type="PROSITE" id="PS50888">
    <property type="entry name" value="BHLH"/>
    <property type="match status" value="1"/>
</dbReference>
<protein>
    <recommendedName>
        <fullName evidence="3">BHLH domain-containing protein</fullName>
    </recommendedName>
</protein>
<proteinExistence type="predicted"/>
<feature type="domain" description="BHLH" evidence="3">
    <location>
        <begin position="210"/>
        <end position="259"/>
    </location>
</feature>
<evidence type="ECO:0000256" key="1">
    <source>
        <dbReference type="ARBA" id="ARBA00023015"/>
    </source>
</evidence>